<dbReference type="OrthoDB" id="4484751at2"/>
<evidence type="ECO:0000256" key="3">
    <source>
        <dbReference type="ARBA" id="ARBA00022989"/>
    </source>
</evidence>
<evidence type="ECO:0000256" key="2">
    <source>
        <dbReference type="ARBA" id="ARBA00022692"/>
    </source>
</evidence>
<dbReference type="AlphaFoldDB" id="A0A3D9ZU72"/>
<organism evidence="7 8">
    <name type="scientific">Asanoa ferruginea</name>
    <dbReference type="NCBI Taxonomy" id="53367"/>
    <lineage>
        <taxon>Bacteria</taxon>
        <taxon>Bacillati</taxon>
        <taxon>Actinomycetota</taxon>
        <taxon>Actinomycetes</taxon>
        <taxon>Micromonosporales</taxon>
        <taxon>Micromonosporaceae</taxon>
        <taxon>Asanoa</taxon>
    </lineage>
</organism>
<keyword evidence="4 5" id="KW-0472">Membrane</keyword>
<evidence type="ECO:0000313" key="7">
    <source>
        <dbReference type="EMBL" id="REG00736.1"/>
    </source>
</evidence>
<evidence type="ECO:0000256" key="4">
    <source>
        <dbReference type="ARBA" id="ARBA00023136"/>
    </source>
</evidence>
<dbReference type="PROSITE" id="PS50850">
    <property type="entry name" value="MFS"/>
    <property type="match status" value="1"/>
</dbReference>
<dbReference type="SUPFAM" id="SSF103473">
    <property type="entry name" value="MFS general substrate transporter"/>
    <property type="match status" value="1"/>
</dbReference>
<dbReference type="GO" id="GO:0005886">
    <property type="term" value="C:plasma membrane"/>
    <property type="evidence" value="ECO:0007669"/>
    <property type="project" value="UniProtKB-SubCell"/>
</dbReference>
<comment type="caution">
    <text evidence="7">The sequence shown here is derived from an EMBL/GenBank/DDBJ whole genome shotgun (WGS) entry which is preliminary data.</text>
</comment>
<evidence type="ECO:0000256" key="1">
    <source>
        <dbReference type="ARBA" id="ARBA00004651"/>
    </source>
</evidence>
<gene>
    <name evidence="7" type="ORF">DFJ67_6793</name>
</gene>
<keyword evidence="8" id="KW-1185">Reference proteome</keyword>
<keyword evidence="3 5" id="KW-1133">Transmembrane helix</keyword>
<feature type="transmembrane region" description="Helical" evidence="5">
    <location>
        <begin position="102"/>
        <end position="122"/>
    </location>
</feature>
<dbReference type="PANTHER" id="PTHR42718:SF35">
    <property type="entry name" value="BLL0718 PROTEIN"/>
    <property type="match status" value="1"/>
</dbReference>
<evidence type="ECO:0000313" key="8">
    <source>
        <dbReference type="Proteomes" id="UP000256913"/>
    </source>
</evidence>
<reference evidence="7 8" key="1">
    <citation type="submission" date="2018-08" db="EMBL/GenBank/DDBJ databases">
        <title>Sequencing the genomes of 1000 actinobacteria strains.</title>
        <authorList>
            <person name="Klenk H.-P."/>
        </authorList>
    </citation>
    <scope>NUCLEOTIDE SEQUENCE [LARGE SCALE GENOMIC DNA]</scope>
    <source>
        <strain evidence="7 8">DSM 44099</strain>
    </source>
</reference>
<name>A0A3D9ZU72_9ACTN</name>
<feature type="transmembrane region" description="Helical" evidence="5">
    <location>
        <begin position="196"/>
        <end position="215"/>
    </location>
</feature>
<dbReference type="Pfam" id="PF07690">
    <property type="entry name" value="MFS_1"/>
    <property type="match status" value="1"/>
</dbReference>
<feature type="transmembrane region" description="Helical" evidence="5">
    <location>
        <begin position="360"/>
        <end position="387"/>
    </location>
</feature>
<keyword evidence="2 5" id="KW-0812">Transmembrane</keyword>
<sequence>MLQPRATTRLVVPVLLLGVLSYALIQSLIAPVLPVIQRDLHTTQSTVTWVLTVNLLSASIFTPILGRLGDRAGKEKILLVTLVALAVGSAISAVAPNIGVMLVGRAVQGLGGGVLPLAFGIVRDTLPRQRVAGAVGLIAAVLGIGTGLGVVLAGPIVDALNYRALFWLPMIMVLLAAAVTWFRVPSSGVRAPGRFSLTASVLLAAWLVALLVPLTEAAQWGWGSTRVLSLLLAAVVLAAAWVVVEARSASPLIDMRMMRTPAVWTTNLVALLFGISLYGLLGFLPAFMQTPSSAGYGFGATVTRAGLLILPMSVAMFLSGLAGPRLTHRFGAKTVLVGGTLLAVASFAILTLAHDRQWEILLAMAVLGLGFGAAFATMSNVVVAAVPAHQTGVANGMNANIRTIGGSLGAALMASIVGAQVLPNGLPTENGYRYGFAALGLASVGAALAALLVPRNHRHVEPAVAIRDEESYAEAAVAGVPGLEAKVAN</sequence>
<accession>A0A3D9ZU72</accession>
<dbReference type="Gene3D" id="1.20.1250.20">
    <property type="entry name" value="MFS general substrate transporter like domains"/>
    <property type="match status" value="2"/>
</dbReference>
<dbReference type="RefSeq" id="WP_116072467.1">
    <property type="nucleotide sequence ID" value="NZ_BONB01000009.1"/>
</dbReference>
<dbReference type="InterPro" id="IPR011701">
    <property type="entry name" value="MFS"/>
</dbReference>
<dbReference type="InterPro" id="IPR020846">
    <property type="entry name" value="MFS_dom"/>
</dbReference>
<feature type="transmembrane region" description="Helical" evidence="5">
    <location>
        <begin position="165"/>
        <end position="184"/>
    </location>
</feature>
<dbReference type="InterPro" id="IPR001958">
    <property type="entry name" value="Tet-R_TetA/multi-R_MdtG-like"/>
</dbReference>
<dbReference type="CDD" id="cd17504">
    <property type="entry name" value="MFS_MMR_MDR_like"/>
    <property type="match status" value="1"/>
</dbReference>
<feature type="domain" description="Major facilitator superfamily (MFS) profile" evidence="6">
    <location>
        <begin position="11"/>
        <end position="458"/>
    </location>
</feature>
<feature type="transmembrane region" description="Helical" evidence="5">
    <location>
        <begin position="335"/>
        <end position="354"/>
    </location>
</feature>
<comment type="subcellular location">
    <subcellularLocation>
        <location evidence="1">Cell membrane</location>
        <topology evidence="1">Multi-pass membrane protein</topology>
    </subcellularLocation>
</comment>
<evidence type="ECO:0000256" key="5">
    <source>
        <dbReference type="SAM" id="Phobius"/>
    </source>
</evidence>
<feature type="transmembrane region" description="Helical" evidence="5">
    <location>
        <begin position="434"/>
        <end position="453"/>
    </location>
</feature>
<feature type="transmembrane region" description="Helical" evidence="5">
    <location>
        <begin position="399"/>
        <end position="422"/>
    </location>
</feature>
<dbReference type="PANTHER" id="PTHR42718">
    <property type="entry name" value="MAJOR FACILITATOR SUPERFAMILY MULTIDRUG TRANSPORTER MFSC"/>
    <property type="match status" value="1"/>
</dbReference>
<feature type="transmembrane region" description="Helical" evidence="5">
    <location>
        <begin position="227"/>
        <end position="244"/>
    </location>
</feature>
<feature type="transmembrane region" description="Helical" evidence="5">
    <location>
        <begin position="134"/>
        <end position="153"/>
    </location>
</feature>
<dbReference type="EMBL" id="QUMQ01000001">
    <property type="protein sequence ID" value="REG00736.1"/>
    <property type="molecule type" value="Genomic_DNA"/>
</dbReference>
<proteinExistence type="predicted"/>
<evidence type="ECO:0000259" key="6">
    <source>
        <dbReference type="PROSITE" id="PS50850"/>
    </source>
</evidence>
<dbReference type="InterPro" id="IPR036259">
    <property type="entry name" value="MFS_trans_sf"/>
</dbReference>
<feature type="transmembrane region" description="Helical" evidence="5">
    <location>
        <begin position="46"/>
        <end position="65"/>
    </location>
</feature>
<feature type="transmembrane region" description="Helical" evidence="5">
    <location>
        <begin position="12"/>
        <end position="34"/>
    </location>
</feature>
<feature type="transmembrane region" description="Helical" evidence="5">
    <location>
        <begin position="305"/>
        <end position="323"/>
    </location>
</feature>
<dbReference type="Proteomes" id="UP000256913">
    <property type="component" value="Unassembled WGS sequence"/>
</dbReference>
<dbReference type="PRINTS" id="PR01035">
    <property type="entry name" value="TCRTETA"/>
</dbReference>
<protein>
    <submittedName>
        <fullName evidence="7">EmrB/QacA subfamily drug resistance transporter</fullName>
    </submittedName>
</protein>
<feature type="transmembrane region" description="Helical" evidence="5">
    <location>
        <begin position="264"/>
        <end position="285"/>
    </location>
</feature>
<dbReference type="GO" id="GO:0022857">
    <property type="term" value="F:transmembrane transporter activity"/>
    <property type="evidence" value="ECO:0007669"/>
    <property type="project" value="InterPro"/>
</dbReference>
<feature type="transmembrane region" description="Helical" evidence="5">
    <location>
        <begin position="77"/>
        <end position="96"/>
    </location>
</feature>